<dbReference type="GO" id="GO:0102559">
    <property type="term" value="F:peptide chain release factor N(5)-glutamine methyltransferase activity"/>
    <property type="evidence" value="ECO:0007669"/>
    <property type="project" value="UniProtKB-EC"/>
</dbReference>
<feature type="domain" description="Release factor glutamine methyltransferase N-terminal" evidence="6">
    <location>
        <begin position="9"/>
        <end position="73"/>
    </location>
</feature>
<evidence type="ECO:0000256" key="1">
    <source>
        <dbReference type="ARBA" id="ARBA00022603"/>
    </source>
</evidence>
<dbReference type="Gene3D" id="1.10.8.10">
    <property type="entry name" value="DNA helicase RuvA subunit, C-terminal domain"/>
    <property type="match status" value="1"/>
</dbReference>
<evidence type="ECO:0000259" key="6">
    <source>
        <dbReference type="Pfam" id="PF17827"/>
    </source>
</evidence>
<dbReference type="EC" id="2.1.1.297" evidence="7"/>
<feature type="region of interest" description="Disordered" evidence="5">
    <location>
        <begin position="179"/>
        <end position="207"/>
    </location>
</feature>
<dbReference type="InterPro" id="IPR050320">
    <property type="entry name" value="N5-glutamine_MTase"/>
</dbReference>
<gene>
    <name evidence="7" type="ORF">HNP76_000214</name>
</gene>
<dbReference type="InterPro" id="IPR029063">
    <property type="entry name" value="SAM-dependent_MTases_sf"/>
</dbReference>
<reference evidence="7 8" key="1">
    <citation type="submission" date="2020-08" db="EMBL/GenBank/DDBJ databases">
        <title>Genomic Encyclopedia of Type Strains, Phase IV (KMG-IV): sequencing the most valuable type-strain genomes for metagenomic binning, comparative biology and taxonomic classification.</title>
        <authorList>
            <person name="Goeker M."/>
        </authorList>
    </citation>
    <scope>NUCLEOTIDE SEQUENCE [LARGE SCALE GENOMIC DNA]</scope>
    <source>
        <strain evidence="7 8">DSM 103462</strain>
    </source>
</reference>
<dbReference type="SUPFAM" id="SSF53335">
    <property type="entry name" value="S-adenosyl-L-methionine-dependent methyltransferases"/>
    <property type="match status" value="1"/>
</dbReference>
<keyword evidence="8" id="KW-1185">Reference proteome</keyword>
<feature type="coiled-coil region" evidence="4">
    <location>
        <begin position="134"/>
        <end position="165"/>
    </location>
</feature>
<protein>
    <submittedName>
        <fullName evidence="7">Release factor glutamine methyltransferase</fullName>
        <ecNumber evidence="7">2.1.1.297</ecNumber>
    </submittedName>
</protein>
<dbReference type="InterPro" id="IPR004556">
    <property type="entry name" value="HemK-like"/>
</dbReference>
<evidence type="ECO:0000256" key="5">
    <source>
        <dbReference type="SAM" id="MobiDB-lite"/>
    </source>
</evidence>
<dbReference type="PANTHER" id="PTHR18895:SF74">
    <property type="entry name" value="MTRF1L RELEASE FACTOR GLUTAMINE METHYLTRANSFERASE"/>
    <property type="match status" value="1"/>
</dbReference>
<dbReference type="GO" id="GO:0032259">
    <property type="term" value="P:methylation"/>
    <property type="evidence" value="ECO:0007669"/>
    <property type="project" value="UniProtKB-KW"/>
</dbReference>
<keyword evidence="2 7" id="KW-0808">Transferase</keyword>
<sequence length="340" mass="37956">MTIQQAKIYGKNELTSSPSPELDVAVLLQHITGFDKTHLLLNRDYELTSEQEGDFQSAIERRKTGFPIAYITGHKEFFGLDFYVTPDVLIPKPDTELLVELALDALEDKFRAKPDMIPTVCDMCTGSGCVALSIAKASEKLAGSNEQLENQRAEIKFTLVDISEKALVVARKNAERLLGTSETMSRKGSDERNNVQSSGGRAKQSPENTFRFPLSTFHFIRSNLFENVLPTFDLIVTNPPYVPHSESVELLKDGRSEPLLALDGDVDLDGKPSGSDDGLGLIRHLVPQCWEHLNRNGVLIMETGEYNAEETAELFKQAGFRNVRIEYDMNEMMRDVVGVK</sequence>
<keyword evidence="1 7" id="KW-0489">Methyltransferase</keyword>
<dbReference type="Pfam" id="PF17827">
    <property type="entry name" value="PrmC_N"/>
    <property type="match status" value="1"/>
</dbReference>
<dbReference type="InterPro" id="IPR040758">
    <property type="entry name" value="PrmC_N"/>
</dbReference>
<proteinExistence type="predicted"/>
<dbReference type="AlphaFoldDB" id="A0A7W8G6Q7"/>
<feature type="compositionally biased region" description="Basic and acidic residues" evidence="5">
    <location>
        <begin position="184"/>
        <end position="193"/>
    </location>
</feature>
<accession>A0A7W8G6Q7</accession>
<dbReference type="NCBIfam" id="TIGR00536">
    <property type="entry name" value="hemK_fam"/>
    <property type="match status" value="1"/>
</dbReference>
<evidence type="ECO:0000313" key="8">
    <source>
        <dbReference type="Proteomes" id="UP000518887"/>
    </source>
</evidence>
<dbReference type="PROSITE" id="PS00092">
    <property type="entry name" value="N6_MTASE"/>
    <property type="match status" value="1"/>
</dbReference>
<dbReference type="EMBL" id="JACHFQ010000001">
    <property type="protein sequence ID" value="MBB5224874.1"/>
    <property type="molecule type" value="Genomic_DNA"/>
</dbReference>
<dbReference type="Proteomes" id="UP000518887">
    <property type="component" value="Unassembled WGS sequence"/>
</dbReference>
<evidence type="ECO:0000256" key="3">
    <source>
        <dbReference type="ARBA" id="ARBA00022691"/>
    </source>
</evidence>
<keyword evidence="3" id="KW-0949">S-adenosyl-L-methionine</keyword>
<dbReference type="PANTHER" id="PTHR18895">
    <property type="entry name" value="HEMK METHYLTRANSFERASE"/>
    <property type="match status" value="1"/>
</dbReference>
<dbReference type="Gene3D" id="3.40.50.150">
    <property type="entry name" value="Vaccinia Virus protein VP39"/>
    <property type="match status" value="1"/>
</dbReference>
<evidence type="ECO:0000313" key="7">
    <source>
        <dbReference type="EMBL" id="MBB5224874.1"/>
    </source>
</evidence>
<dbReference type="GO" id="GO:0003676">
    <property type="term" value="F:nucleic acid binding"/>
    <property type="evidence" value="ECO:0007669"/>
    <property type="project" value="InterPro"/>
</dbReference>
<dbReference type="RefSeq" id="WP_184656585.1">
    <property type="nucleotide sequence ID" value="NZ_JACHFQ010000001.1"/>
</dbReference>
<organism evidence="7 8">
    <name type="scientific">Treponema ruminis</name>
    <dbReference type="NCBI Taxonomy" id="744515"/>
    <lineage>
        <taxon>Bacteria</taxon>
        <taxon>Pseudomonadati</taxon>
        <taxon>Spirochaetota</taxon>
        <taxon>Spirochaetia</taxon>
        <taxon>Spirochaetales</taxon>
        <taxon>Treponemataceae</taxon>
        <taxon>Treponema</taxon>
    </lineage>
</organism>
<dbReference type="InterPro" id="IPR002052">
    <property type="entry name" value="DNA_methylase_N6_adenine_CS"/>
</dbReference>
<comment type="caution">
    <text evidence="7">The sequence shown here is derived from an EMBL/GenBank/DDBJ whole genome shotgun (WGS) entry which is preliminary data.</text>
</comment>
<name>A0A7W8G6Q7_9SPIR</name>
<evidence type="ECO:0000256" key="4">
    <source>
        <dbReference type="SAM" id="Coils"/>
    </source>
</evidence>
<evidence type="ECO:0000256" key="2">
    <source>
        <dbReference type="ARBA" id="ARBA00022679"/>
    </source>
</evidence>
<keyword evidence="4" id="KW-0175">Coiled coil</keyword>